<dbReference type="RefSeq" id="XP_002118439.1">
    <property type="nucleotide sequence ID" value="XM_002118403.1"/>
</dbReference>
<sequence length="131" mass="15186">MRMFPEAESKLLEQVLTRFEEESGGHLMVATLCFLECSRHGLLERELLELLGEDETLRPPSEKEFTEKGPDAAQEISKRENSDKDTALANDLSKKLHVTVEETYRKTDFDKKFDDEFDIDGLLMIHFLHLK</sequence>
<dbReference type="KEGG" id="tad:TRIADDRAFT_62474"/>
<feature type="region of interest" description="Disordered" evidence="2">
    <location>
        <begin position="54"/>
        <end position="86"/>
    </location>
</feature>
<dbReference type="CTD" id="6759653"/>
<dbReference type="HOGENOM" id="CLU_1930230_0_0_1"/>
<dbReference type="PANTHER" id="PTHR19860:SF14">
    <property type="entry name" value="DUF4062 DOMAIN-CONTAINING PROTEIN"/>
    <property type="match status" value="1"/>
</dbReference>
<protein>
    <submittedName>
        <fullName evidence="3">Uncharacterized protein</fullName>
    </submittedName>
</protein>
<dbReference type="Proteomes" id="UP000009022">
    <property type="component" value="Unassembled WGS sequence"/>
</dbReference>
<dbReference type="GeneID" id="6759653"/>
<evidence type="ECO:0000313" key="3">
    <source>
        <dbReference type="EMBL" id="EDV19075.1"/>
    </source>
</evidence>
<evidence type="ECO:0000256" key="1">
    <source>
        <dbReference type="ARBA" id="ARBA00022737"/>
    </source>
</evidence>
<gene>
    <name evidence="3" type="ORF">TRIADDRAFT_62474</name>
</gene>
<dbReference type="OrthoDB" id="10576394at2759"/>
<name>B3SDX0_TRIAD</name>
<evidence type="ECO:0000256" key="2">
    <source>
        <dbReference type="SAM" id="MobiDB-lite"/>
    </source>
</evidence>
<keyword evidence="4" id="KW-1185">Reference proteome</keyword>
<dbReference type="EMBL" id="DS985304">
    <property type="protein sequence ID" value="EDV19075.1"/>
    <property type="molecule type" value="Genomic_DNA"/>
</dbReference>
<dbReference type="PANTHER" id="PTHR19860">
    <property type="entry name" value="DDB1- AND CUL4-ASSOCIATED FACTOR 12-RELATED"/>
    <property type="match status" value="1"/>
</dbReference>
<evidence type="ECO:0000313" key="4">
    <source>
        <dbReference type="Proteomes" id="UP000009022"/>
    </source>
</evidence>
<organism evidence="3 4">
    <name type="scientific">Trichoplax adhaerens</name>
    <name type="common">Trichoplax reptans</name>
    <dbReference type="NCBI Taxonomy" id="10228"/>
    <lineage>
        <taxon>Eukaryota</taxon>
        <taxon>Metazoa</taxon>
        <taxon>Placozoa</taxon>
        <taxon>Uniplacotomia</taxon>
        <taxon>Trichoplacea</taxon>
        <taxon>Trichoplacidae</taxon>
        <taxon>Trichoplax</taxon>
    </lineage>
</organism>
<accession>B3SDX0</accession>
<feature type="compositionally biased region" description="Basic and acidic residues" evidence="2">
    <location>
        <begin position="55"/>
        <end position="86"/>
    </location>
</feature>
<dbReference type="InParanoid" id="B3SDX0"/>
<proteinExistence type="predicted"/>
<reference evidence="3 4" key="1">
    <citation type="journal article" date="2008" name="Nature">
        <title>The Trichoplax genome and the nature of placozoans.</title>
        <authorList>
            <person name="Srivastava M."/>
            <person name="Begovic E."/>
            <person name="Chapman J."/>
            <person name="Putnam N.H."/>
            <person name="Hellsten U."/>
            <person name="Kawashima T."/>
            <person name="Kuo A."/>
            <person name="Mitros T."/>
            <person name="Salamov A."/>
            <person name="Carpenter M.L."/>
            <person name="Signorovitch A.Y."/>
            <person name="Moreno M.A."/>
            <person name="Kamm K."/>
            <person name="Grimwood J."/>
            <person name="Schmutz J."/>
            <person name="Shapiro H."/>
            <person name="Grigoriev I.V."/>
            <person name="Buss L.W."/>
            <person name="Schierwater B."/>
            <person name="Dellaporta S.L."/>
            <person name="Rokhsar D.S."/>
        </authorList>
    </citation>
    <scope>NUCLEOTIDE SEQUENCE [LARGE SCALE GENOMIC DNA]</scope>
    <source>
        <strain evidence="3 4">Grell-BS-1999</strain>
    </source>
</reference>
<dbReference type="InterPro" id="IPR051191">
    <property type="entry name" value="DCAF12"/>
</dbReference>
<dbReference type="AlphaFoldDB" id="B3SDX0"/>
<keyword evidence="1" id="KW-0677">Repeat</keyword>